<dbReference type="SUPFAM" id="SSF46785">
    <property type="entry name" value="Winged helix' DNA-binding domain"/>
    <property type="match status" value="1"/>
</dbReference>
<dbReference type="InterPro" id="IPR050707">
    <property type="entry name" value="HTH_MetabolicPath_Reg"/>
</dbReference>
<dbReference type="InterPro" id="IPR005471">
    <property type="entry name" value="Tscrpt_reg_IclR_N"/>
</dbReference>
<evidence type="ECO:0000256" key="3">
    <source>
        <dbReference type="ARBA" id="ARBA00023163"/>
    </source>
</evidence>
<feature type="domain" description="IclR-ED" evidence="6">
    <location>
        <begin position="88"/>
        <end position="270"/>
    </location>
</feature>
<dbReference type="GO" id="GO:0003700">
    <property type="term" value="F:DNA-binding transcription factor activity"/>
    <property type="evidence" value="ECO:0007669"/>
    <property type="project" value="TreeGrafter"/>
</dbReference>
<dbReference type="SMART" id="SM00346">
    <property type="entry name" value="HTH_ICLR"/>
    <property type="match status" value="1"/>
</dbReference>
<dbReference type="InterPro" id="IPR036390">
    <property type="entry name" value="WH_DNA-bd_sf"/>
</dbReference>
<evidence type="ECO:0000313" key="8">
    <source>
        <dbReference type="Proteomes" id="UP000431744"/>
    </source>
</evidence>
<keyword evidence="2" id="KW-0238">DNA-binding</keyword>
<feature type="domain" description="HTH iclR-type" evidence="5">
    <location>
        <begin position="26"/>
        <end position="87"/>
    </location>
</feature>
<proteinExistence type="predicted"/>
<evidence type="ECO:0000259" key="5">
    <source>
        <dbReference type="PROSITE" id="PS51077"/>
    </source>
</evidence>
<dbReference type="Proteomes" id="UP000431744">
    <property type="component" value="Unassembled WGS sequence"/>
</dbReference>
<sequence>MNRDRAPGTARMGSARSGDSGSASPIQAVDRALQILELLADNGPMGVTALATQLGVHRSTAFRLLGTLESRRFVTQETHRGTYALSTGALRIAGAVAIRTDFARESQLICDDVTARLSETSNVAILEDGAAVNIAQATGASSVAVRDQYVGQRTPLHATSSGKCLLAHADDAVFEEAARSMRRHTDATILDIDRLADEMAIVRAQGWGSALAEWQEHTNAVAVPVFATDRSVIAALSLTAPAFRMPEEELPDIAAALRPFADELSRRLGFLVPPRS</sequence>
<dbReference type="PANTHER" id="PTHR30136">
    <property type="entry name" value="HELIX-TURN-HELIX TRANSCRIPTIONAL REGULATOR, ICLR FAMILY"/>
    <property type="match status" value="1"/>
</dbReference>
<dbReference type="Gene3D" id="1.10.10.10">
    <property type="entry name" value="Winged helix-like DNA-binding domain superfamily/Winged helix DNA-binding domain"/>
    <property type="match status" value="1"/>
</dbReference>
<gene>
    <name evidence="7" type="ORF">F8O04_04660</name>
</gene>
<feature type="region of interest" description="Disordered" evidence="4">
    <location>
        <begin position="1"/>
        <end position="24"/>
    </location>
</feature>
<dbReference type="AlphaFoldDB" id="A0A6H9WF35"/>
<dbReference type="InterPro" id="IPR036388">
    <property type="entry name" value="WH-like_DNA-bd_sf"/>
</dbReference>
<keyword evidence="3" id="KW-0804">Transcription</keyword>
<name>A0A6H9WF35_9MICO</name>
<protein>
    <submittedName>
        <fullName evidence="7">IclR family transcriptional regulator</fullName>
    </submittedName>
</protein>
<dbReference type="RefSeq" id="WP_158028139.1">
    <property type="nucleotide sequence ID" value="NZ_BMHG01000001.1"/>
</dbReference>
<dbReference type="Pfam" id="PF09339">
    <property type="entry name" value="HTH_IclR"/>
    <property type="match status" value="1"/>
</dbReference>
<dbReference type="GO" id="GO:0045892">
    <property type="term" value="P:negative regulation of DNA-templated transcription"/>
    <property type="evidence" value="ECO:0007669"/>
    <property type="project" value="TreeGrafter"/>
</dbReference>
<evidence type="ECO:0000256" key="2">
    <source>
        <dbReference type="ARBA" id="ARBA00023125"/>
    </source>
</evidence>
<accession>A0A6H9WF35</accession>
<dbReference type="PROSITE" id="PS51077">
    <property type="entry name" value="HTH_ICLR"/>
    <property type="match status" value="1"/>
</dbReference>
<dbReference type="PROSITE" id="PS51078">
    <property type="entry name" value="ICLR_ED"/>
    <property type="match status" value="1"/>
</dbReference>
<evidence type="ECO:0000256" key="4">
    <source>
        <dbReference type="SAM" id="MobiDB-lite"/>
    </source>
</evidence>
<dbReference type="PANTHER" id="PTHR30136:SF24">
    <property type="entry name" value="HTH-TYPE TRANSCRIPTIONAL REPRESSOR ALLR"/>
    <property type="match status" value="1"/>
</dbReference>
<dbReference type="Gene3D" id="3.30.450.40">
    <property type="match status" value="1"/>
</dbReference>
<dbReference type="GO" id="GO:0003677">
    <property type="term" value="F:DNA binding"/>
    <property type="evidence" value="ECO:0007669"/>
    <property type="project" value="UniProtKB-KW"/>
</dbReference>
<dbReference type="EMBL" id="WBJY01000001">
    <property type="protein sequence ID" value="KAB1649549.1"/>
    <property type="molecule type" value="Genomic_DNA"/>
</dbReference>
<keyword evidence="8" id="KW-1185">Reference proteome</keyword>
<dbReference type="Pfam" id="PF01614">
    <property type="entry name" value="IclR_C"/>
    <property type="match status" value="1"/>
</dbReference>
<reference evidence="7 8" key="1">
    <citation type="submission" date="2019-09" db="EMBL/GenBank/DDBJ databases">
        <title>Phylogeny of genus Pseudoclavibacter and closely related genus.</title>
        <authorList>
            <person name="Li Y."/>
        </authorList>
    </citation>
    <scope>NUCLEOTIDE SEQUENCE [LARGE SCALE GENOMIC DNA]</scope>
    <source>
        <strain evidence="7 8">EGI 60007</strain>
    </source>
</reference>
<dbReference type="OrthoDB" id="9807558at2"/>
<dbReference type="InterPro" id="IPR029016">
    <property type="entry name" value="GAF-like_dom_sf"/>
</dbReference>
<keyword evidence="1" id="KW-0805">Transcription regulation</keyword>
<evidence type="ECO:0000259" key="6">
    <source>
        <dbReference type="PROSITE" id="PS51078"/>
    </source>
</evidence>
<evidence type="ECO:0000313" key="7">
    <source>
        <dbReference type="EMBL" id="KAB1649549.1"/>
    </source>
</evidence>
<comment type="caution">
    <text evidence="7">The sequence shown here is derived from an EMBL/GenBank/DDBJ whole genome shotgun (WGS) entry which is preliminary data.</text>
</comment>
<evidence type="ECO:0000256" key="1">
    <source>
        <dbReference type="ARBA" id="ARBA00023015"/>
    </source>
</evidence>
<dbReference type="InterPro" id="IPR014757">
    <property type="entry name" value="Tscrpt_reg_IclR_C"/>
</dbReference>
<organism evidence="7 8">
    <name type="scientific">Pseudoclavibacter endophyticus</name>
    <dbReference type="NCBI Taxonomy" id="1778590"/>
    <lineage>
        <taxon>Bacteria</taxon>
        <taxon>Bacillati</taxon>
        <taxon>Actinomycetota</taxon>
        <taxon>Actinomycetes</taxon>
        <taxon>Micrococcales</taxon>
        <taxon>Microbacteriaceae</taxon>
        <taxon>Pseudoclavibacter</taxon>
    </lineage>
</organism>
<dbReference type="SUPFAM" id="SSF55781">
    <property type="entry name" value="GAF domain-like"/>
    <property type="match status" value="1"/>
</dbReference>
<feature type="compositionally biased region" description="Low complexity" evidence="4">
    <location>
        <begin position="10"/>
        <end position="24"/>
    </location>
</feature>